<gene>
    <name evidence="4" type="ORF">Pcinc_018005</name>
</gene>
<evidence type="ECO:0000313" key="4">
    <source>
        <dbReference type="EMBL" id="KAK3877270.1"/>
    </source>
</evidence>
<evidence type="ECO:0000256" key="1">
    <source>
        <dbReference type="SAM" id="Coils"/>
    </source>
</evidence>
<organism evidence="4 5">
    <name type="scientific">Petrolisthes cinctipes</name>
    <name type="common">Flat porcelain crab</name>
    <dbReference type="NCBI Taxonomy" id="88211"/>
    <lineage>
        <taxon>Eukaryota</taxon>
        <taxon>Metazoa</taxon>
        <taxon>Ecdysozoa</taxon>
        <taxon>Arthropoda</taxon>
        <taxon>Crustacea</taxon>
        <taxon>Multicrustacea</taxon>
        <taxon>Malacostraca</taxon>
        <taxon>Eumalacostraca</taxon>
        <taxon>Eucarida</taxon>
        <taxon>Decapoda</taxon>
        <taxon>Pleocyemata</taxon>
        <taxon>Anomura</taxon>
        <taxon>Galatheoidea</taxon>
        <taxon>Porcellanidae</taxon>
        <taxon>Petrolisthes</taxon>
    </lineage>
</organism>
<keyword evidence="1" id="KW-0175">Coiled coil</keyword>
<dbReference type="AlphaFoldDB" id="A0AAE1KPA0"/>
<feature type="region of interest" description="Disordered" evidence="2">
    <location>
        <begin position="22"/>
        <end position="68"/>
    </location>
</feature>
<dbReference type="InterPro" id="IPR021896">
    <property type="entry name" value="THAP9-like_HTH"/>
</dbReference>
<feature type="coiled-coil region" evidence="1">
    <location>
        <begin position="72"/>
        <end position="99"/>
    </location>
</feature>
<proteinExistence type="predicted"/>
<feature type="domain" description="THAP9-like helix-turn-helix" evidence="3">
    <location>
        <begin position="149"/>
        <end position="182"/>
    </location>
</feature>
<protein>
    <recommendedName>
        <fullName evidence="3">THAP9-like helix-turn-helix domain-containing protein</fullName>
    </recommendedName>
</protein>
<dbReference type="Pfam" id="PF12017">
    <property type="entry name" value="Tnp_P_element"/>
    <property type="match status" value="1"/>
</dbReference>
<reference evidence="4" key="1">
    <citation type="submission" date="2023-10" db="EMBL/GenBank/DDBJ databases">
        <title>Genome assemblies of two species of porcelain crab, Petrolisthes cinctipes and Petrolisthes manimaculis (Anomura: Porcellanidae).</title>
        <authorList>
            <person name="Angst P."/>
        </authorList>
    </citation>
    <scope>NUCLEOTIDE SEQUENCE</scope>
    <source>
        <strain evidence="4">PB745_01</strain>
        <tissue evidence="4">Gill</tissue>
    </source>
</reference>
<feature type="compositionally biased region" description="Basic and acidic residues" evidence="2">
    <location>
        <begin position="29"/>
        <end position="39"/>
    </location>
</feature>
<accession>A0AAE1KPA0</accession>
<evidence type="ECO:0000259" key="3">
    <source>
        <dbReference type="Pfam" id="PF12017"/>
    </source>
</evidence>
<dbReference type="Proteomes" id="UP001286313">
    <property type="component" value="Unassembled WGS sequence"/>
</dbReference>
<comment type="caution">
    <text evidence="4">The sequence shown here is derived from an EMBL/GenBank/DDBJ whole genome shotgun (WGS) entry which is preliminary data.</text>
</comment>
<dbReference type="EMBL" id="JAWQEG010001701">
    <property type="protein sequence ID" value="KAK3877270.1"/>
    <property type="molecule type" value="Genomic_DNA"/>
</dbReference>
<evidence type="ECO:0000313" key="5">
    <source>
        <dbReference type="Proteomes" id="UP001286313"/>
    </source>
</evidence>
<name>A0AAE1KPA0_PETCI</name>
<keyword evidence="5" id="KW-1185">Reference proteome</keyword>
<sequence>MTGQSVLKIQVRLTADAVPTLKLPTTKDSPSDTRGIRADKRSRKRLLQDTEPSCSRAIHTESDEQGEPLLSARGLQQQFEELQRQRDALITEKTNWENEKTVLLKKAESAFERVTATARGILSKTFSPTQVEYILTGIPIRNWCKDDISQALTLHNLSPKAYKYLRCKCPGLWPSVATLNRWAAKISVEPGLLHSVLGLLNHKASTLAIEDRICVLSFDECSIAHA</sequence>
<evidence type="ECO:0000256" key="2">
    <source>
        <dbReference type="SAM" id="MobiDB-lite"/>
    </source>
</evidence>